<accession>A0A2G8SM16</accession>
<keyword evidence="12" id="KW-1185">Reference proteome</keyword>
<protein>
    <recommendedName>
        <fullName evidence="3">beta-galactosidase</fullName>
        <ecNumber evidence="3">3.2.1.23</ecNumber>
    </recommendedName>
</protein>
<dbReference type="Gene3D" id="2.60.120.260">
    <property type="entry name" value="Galactose-binding domain-like"/>
    <property type="match status" value="2"/>
</dbReference>
<evidence type="ECO:0000256" key="2">
    <source>
        <dbReference type="ARBA" id="ARBA00009809"/>
    </source>
</evidence>
<dbReference type="Gene3D" id="2.102.20.10">
    <property type="entry name" value="Beta-galactosidase, domain 2"/>
    <property type="match status" value="1"/>
</dbReference>
<dbReference type="InterPro" id="IPR017853">
    <property type="entry name" value="GH"/>
</dbReference>
<sequence>MFSSAAHFARLRYILLVLVLLCCPTILLCDASSTIPRRSLATADADPPRQSTGYTDVVQWDNYTLFLHNQRLFLHAGEFHTFRLPVPELWLDIFQKMVAAGLNGASLYIHMGVTNPSPGVLDFDHWRALQPIFDAAKLAGIFVVLRAGPYMNGEATSGGLSHWITSQIAGTVRTNDTDWTAAYRPYISGFINQTVHNQVTEGGPLLAIQIDNENRNSQDPRTQEYFQQLEDQYRAGGIAVPLTYNDPGMRSGFINGTGHVDIYGLDAYPQGFNCSTPLTWSSVTNNYHQYHEANNPSEPWFMPEFQGGAFDPWGGPGYDACAVLTGPDFQDVFYKHNWAANVKLVSYYMFYGGTSWGGLPFPGVYTSYDYGSSIRENRALTAKFDEVKRQGIFIRSSPQFLKTDWMGNSSVGIPGVTLNGSAAFVTSLRNPDSGTWFHVTRQADSTSTALTTFTLTVPTSQGPLTLPQTTGAIALAGRESKLVITDYTFGARGALLYTTASVFFAGTIGARDVLFLYGSPSQSHEFAFAPTGTGTRVASSRVRFSPPSGNISSHYTSVAVLPQSYSDAEGLMTIWDSDTQLVLFADPATTATFWAPAIRAPTPHTVAGLEHFWQFGTNTTVLVGGPHLVRNASLSPSLSPDQSHLALRGDLNASQASVALTVIAPASVRAVSWNGKPERGRGCREGAGDAAEVGGWRFRDGLPEVQPGFDDAGWALADHTTTNIFLKPVFGDGRVLYGCDYGFCEHTVLWRGHFNATGSETSANLTIYGGTFFASSVWINDKFISTVTSSADHVNALFPFPAGATVPGQDNVVTVVQENMGNDEQANIKPARGIAGFELNGGAFAAWKVQGKLGGYTNFPDKVRGVLNEGGLFGERQGWHLPGFDTSGPEWAARDLSAGLPGGRAGLGFFVTTFELDFPRGADVLMGFQFEEGNAQAYRALLFVNGWMFGKRVGNLGPQSKFPVPPGILNYNGKNTVAVSLWALNNTAVSPTLELVVDEVLDGGVGPISTADLP</sequence>
<dbReference type="EC" id="3.2.1.23" evidence="3"/>
<dbReference type="SUPFAM" id="SSF49785">
    <property type="entry name" value="Galactose-binding domain-like"/>
    <property type="match status" value="2"/>
</dbReference>
<comment type="caution">
    <text evidence="11">The sequence shown here is derived from an EMBL/GenBank/DDBJ whole genome shotgun (WGS) entry which is preliminary data.</text>
</comment>
<keyword evidence="6" id="KW-0325">Glycoprotein</keyword>
<dbReference type="Pfam" id="PF13364">
    <property type="entry name" value="BetaGal_ABD2"/>
    <property type="match status" value="2"/>
</dbReference>
<dbReference type="InterPro" id="IPR025300">
    <property type="entry name" value="BetaGal_jelly_roll_dom"/>
</dbReference>
<feature type="chain" id="PRO_5013963692" description="beta-galactosidase" evidence="9">
    <location>
        <begin position="30"/>
        <end position="1014"/>
    </location>
</feature>
<evidence type="ECO:0000256" key="7">
    <source>
        <dbReference type="ARBA" id="ARBA00023295"/>
    </source>
</evidence>
<evidence type="ECO:0000313" key="11">
    <source>
        <dbReference type="EMBL" id="PIL34789.1"/>
    </source>
</evidence>
<dbReference type="PRINTS" id="PR00742">
    <property type="entry name" value="GLHYDRLASE35"/>
</dbReference>
<dbReference type="Gene3D" id="2.60.390.10">
    <property type="entry name" value="Beta-galactosidase, domain 3"/>
    <property type="match status" value="1"/>
</dbReference>
<dbReference type="InterPro" id="IPR037110">
    <property type="entry name" value="Betagal_dom2_sf"/>
</dbReference>
<proteinExistence type="inferred from homology"/>
<dbReference type="Pfam" id="PF01301">
    <property type="entry name" value="Glyco_hydro_35"/>
    <property type="match status" value="1"/>
</dbReference>
<dbReference type="SUPFAM" id="SSF117100">
    <property type="entry name" value="Beta-galactosidase LacA, domain 3"/>
    <property type="match status" value="1"/>
</dbReference>
<dbReference type="STRING" id="1077348.A0A2G8SM16"/>
<dbReference type="InterPro" id="IPR001944">
    <property type="entry name" value="Glycoside_Hdrlase_35"/>
</dbReference>
<dbReference type="SUPFAM" id="SSF51445">
    <property type="entry name" value="(Trans)glycosidases"/>
    <property type="match status" value="1"/>
</dbReference>
<evidence type="ECO:0000256" key="9">
    <source>
        <dbReference type="SAM" id="SignalP"/>
    </source>
</evidence>
<gene>
    <name evidence="11" type="ORF">GSI_02576</name>
</gene>
<evidence type="ECO:0000256" key="6">
    <source>
        <dbReference type="ARBA" id="ARBA00023180"/>
    </source>
</evidence>
<evidence type="ECO:0000313" key="12">
    <source>
        <dbReference type="Proteomes" id="UP000230002"/>
    </source>
</evidence>
<dbReference type="InterPro" id="IPR031330">
    <property type="entry name" value="Gly_Hdrlase_35_cat"/>
</dbReference>
<dbReference type="InterPro" id="IPR008979">
    <property type="entry name" value="Galactose-bd-like_sf"/>
</dbReference>
<feature type="signal peptide" evidence="9">
    <location>
        <begin position="1"/>
        <end position="29"/>
    </location>
</feature>
<dbReference type="InterPro" id="IPR036833">
    <property type="entry name" value="BetaGal_dom3_sf"/>
</dbReference>
<evidence type="ECO:0000256" key="4">
    <source>
        <dbReference type="ARBA" id="ARBA00022729"/>
    </source>
</evidence>
<dbReference type="Gene3D" id="3.20.20.80">
    <property type="entry name" value="Glycosidases"/>
    <property type="match status" value="1"/>
</dbReference>
<dbReference type="OrthoDB" id="1657402at2759"/>
<keyword evidence="4 9" id="KW-0732">Signal</keyword>
<dbReference type="GO" id="GO:0005975">
    <property type="term" value="P:carbohydrate metabolic process"/>
    <property type="evidence" value="ECO:0007669"/>
    <property type="project" value="InterPro"/>
</dbReference>
<dbReference type="InterPro" id="IPR025972">
    <property type="entry name" value="BetaGal_dom3"/>
</dbReference>
<evidence type="ECO:0000256" key="3">
    <source>
        <dbReference type="ARBA" id="ARBA00012756"/>
    </source>
</evidence>
<evidence type="ECO:0000256" key="5">
    <source>
        <dbReference type="ARBA" id="ARBA00022801"/>
    </source>
</evidence>
<dbReference type="Proteomes" id="UP000230002">
    <property type="component" value="Unassembled WGS sequence"/>
</dbReference>
<dbReference type="InterPro" id="IPR018954">
    <property type="entry name" value="Betagal_dom2"/>
</dbReference>
<dbReference type="EMBL" id="AYKW01000004">
    <property type="protein sequence ID" value="PIL34789.1"/>
    <property type="molecule type" value="Genomic_DNA"/>
</dbReference>
<dbReference type="Pfam" id="PF13363">
    <property type="entry name" value="BetaGal_dom3"/>
    <property type="match status" value="1"/>
</dbReference>
<dbReference type="GO" id="GO:0004565">
    <property type="term" value="F:beta-galactosidase activity"/>
    <property type="evidence" value="ECO:0007669"/>
    <property type="project" value="UniProtKB-EC"/>
</dbReference>
<dbReference type="SMART" id="SM01029">
    <property type="entry name" value="BetaGal_dom2"/>
    <property type="match status" value="1"/>
</dbReference>
<reference evidence="11 12" key="1">
    <citation type="journal article" date="2015" name="Sci. Rep.">
        <title>Chromosome-level genome map provides insights into diverse defense mechanisms in the medicinal fungus Ganoderma sinense.</title>
        <authorList>
            <person name="Zhu Y."/>
            <person name="Xu J."/>
            <person name="Sun C."/>
            <person name="Zhou S."/>
            <person name="Xu H."/>
            <person name="Nelson D.R."/>
            <person name="Qian J."/>
            <person name="Song J."/>
            <person name="Luo H."/>
            <person name="Xiang L."/>
            <person name="Li Y."/>
            <person name="Xu Z."/>
            <person name="Ji A."/>
            <person name="Wang L."/>
            <person name="Lu S."/>
            <person name="Hayward A."/>
            <person name="Sun W."/>
            <person name="Li X."/>
            <person name="Schwartz D.C."/>
            <person name="Wang Y."/>
            <person name="Chen S."/>
        </authorList>
    </citation>
    <scope>NUCLEOTIDE SEQUENCE [LARGE SCALE GENOMIC DNA]</scope>
    <source>
        <strain evidence="11 12">ZZ0214-1</strain>
    </source>
</reference>
<comment type="similarity">
    <text evidence="2 8">Belongs to the glycosyl hydrolase 35 family.</text>
</comment>
<dbReference type="SUPFAM" id="SSF51011">
    <property type="entry name" value="Glycosyl hydrolase domain"/>
    <property type="match status" value="1"/>
</dbReference>
<feature type="domain" description="Beta-galactosidase" evidence="10">
    <location>
        <begin position="399"/>
        <end position="593"/>
    </location>
</feature>
<dbReference type="PANTHER" id="PTHR23421">
    <property type="entry name" value="BETA-GALACTOSIDASE RELATED"/>
    <property type="match status" value="1"/>
</dbReference>
<keyword evidence="7" id="KW-0326">Glycosidase</keyword>
<keyword evidence="5" id="KW-0378">Hydrolase</keyword>
<organism evidence="11 12">
    <name type="scientific">Ganoderma sinense ZZ0214-1</name>
    <dbReference type="NCBI Taxonomy" id="1077348"/>
    <lineage>
        <taxon>Eukaryota</taxon>
        <taxon>Fungi</taxon>
        <taxon>Dikarya</taxon>
        <taxon>Basidiomycota</taxon>
        <taxon>Agaricomycotina</taxon>
        <taxon>Agaricomycetes</taxon>
        <taxon>Polyporales</taxon>
        <taxon>Polyporaceae</taxon>
        <taxon>Ganoderma</taxon>
    </lineage>
</organism>
<comment type="catalytic activity">
    <reaction evidence="1">
        <text>Hydrolysis of terminal non-reducing beta-D-galactose residues in beta-D-galactosides.</text>
        <dbReference type="EC" id="3.2.1.23"/>
    </reaction>
</comment>
<evidence type="ECO:0000256" key="8">
    <source>
        <dbReference type="RuleBase" id="RU003679"/>
    </source>
</evidence>
<evidence type="ECO:0000256" key="1">
    <source>
        <dbReference type="ARBA" id="ARBA00001412"/>
    </source>
</evidence>
<evidence type="ECO:0000259" key="10">
    <source>
        <dbReference type="SMART" id="SM01029"/>
    </source>
</evidence>
<name>A0A2G8SM16_9APHY</name>
<dbReference type="AlphaFoldDB" id="A0A2G8SM16"/>
<dbReference type="Pfam" id="PF10435">
    <property type="entry name" value="BetaGal_dom2"/>
    <property type="match status" value="1"/>
</dbReference>
<dbReference type="FunFam" id="3.20.20.80:FF:000040">
    <property type="entry name" value="Beta-galactosidase A"/>
    <property type="match status" value="1"/>
</dbReference>